<dbReference type="EMBL" id="LWDX02074056">
    <property type="protein sequence ID" value="OEL13229.1"/>
    <property type="molecule type" value="Genomic_DNA"/>
</dbReference>
<proteinExistence type="predicted"/>
<reference evidence="1 2" key="1">
    <citation type="submission" date="2016-09" db="EMBL/GenBank/DDBJ databases">
        <title>The draft genome of Dichanthelium oligosanthes: A C3 panicoid grass species.</title>
        <authorList>
            <person name="Studer A.J."/>
            <person name="Schnable J.C."/>
            <person name="Brutnell T.P."/>
        </authorList>
    </citation>
    <scope>NUCLEOTIDE SEQUENCE [LARGE SCALE GENOMIC DNA]</scope>
    <source>
        <strain evidence="2">cv. Kellogg 1175</strain>
        <tissue evidence="1">Leaf</tissue>
    </source>
</reference>
<name>A0A1E5UK27_9POAL</name>
<dbReference type="AlphaFoldDB" id="A0A1E5UK27"/>
<gene>
    <name evidence="1" type="ORF">BAE44_0025749</name>
</gene>
<accession>A0A1E5UK27</accession>
<protein>
    <submittedName>
        <fullName evidence="1">Uncharacterized protein</fullName>
    </submittedName>
</protein>
<organism evidence="1 2">
    <name type="scientific">Dichanthelium oligosanthes</name>
    <dbReference type="NCBI Taxonomy" id="888268"/>
    <lineage>
        <taxon>Eukaryota</taxon>
        <taxon>Viridiplantae</taxon>
        <taxon>Streptophyta</taxon>
        <taxon>Embryophyta</taxon>
        <taxon>Tracheophyta</taxon>
        <taxon>Spermatophyta</taxon>
        <taxon>Magnoliopsida</taxon>
        <taxon>Liliopsida</taxon>
        <taxon>Poales</taxon>
        <taxon>Poaceae</taxon>
        <taxon>PACMAD clade</taxon>
        <taxon>Panicoideae</taxon>
        <taxon>Panicodae</taxon>
        <taxon>Paniceae</taxon>
        <taxon>Dichantheliinae</taxon>
        <taxon>Dichanthelium</taxon>
    </lineage>
</organism>
<evidence type="ECO:0000313" key="1">
    <source>
        <dbReference type="EMBL" id="OEL13229.1"/>
    </source>
</evidence>
<evidence type="ECO:0000313" key="2">
    <source>
        <dbReference type="Proteomes" id="UP000095767"/>
    </source>
</evidence>
<comment type="caution">
    <text evidence="1">The sequence shown here is derived from an EMBL/GenBank/DDBJ whole genome shotgun (WGS) entry which is preliminary data.</text>
</comment>
<sequence>MGLCAGGYGGVQSGQVPECLQPHDHLVTNRERRAPVFGLQKSLSCGARGREGVGQLGACERDALAVVG</sequence>
<dbReference type="Proteomes" id="UP000095767">
    <property type="component" value="Unassembled WGS sequence"/>
</dbReference>
<keyword evidence="2" id="KW-1185">Reference proteome</keyword>